<accession>A0A6N7W7H4</accession>
<dbReference type="RefSeq" id="WP_154546502.1">
    <property type="nucleotide sequence ID" value="NZ_VULO01000015.1"/>
</dbReference>
<comment type="caution">
    <text evidence="3">The sequence shown here is derived from an EMBL/GenBank/DDBJ whole genome shotgun (WGS) entry which is preliminary data.</text>
</comment>
<dbReference type="InterPro" id="IPR019949">
    <property type="entry name" value="CmoO-like"/>
</dbReference>
<dbReference type="AlphaFoldDB" id="A0A6N7W7H4"/>
<dbReference type="InterPro" id="IPR050766">
    <property type="entry name" value="Bact_Lucif_Oxidored"/>
</dbReference>
<dbReference type="Pfam" id="PF00296">
    <property type="entry name" value="Bac_luciferase"/>
    <property type="match status" value="1"/>
</dbReference>
<organism evidence="3 4">
    <name type="scientific">Scrofimicrobium canadense</name>
    <dbReference type="NCBI Taxonomy" id="2652290"/>
    <lineage>
        <taxon>Bacteria</taxon>
        <taxon>Bacillati</taxon>
        <taxon>Actinomycetota</taxon>
        <taxon>Actinomycetes</taxon>
        <taxon>Actinomycetales</taxon>
        <taxon>Actinomycetaceae</taxon>
        <taxon>Scrofimicrobium</taxon>
    </lineage>
</organism>
<feature type="domain" description="Luciferase-like" evidence="2">
    <location>
        <begin position="1"/>
        <end position="295"/>
    </location>
</feature>
<name>A0A6N7W7H4_9ACTO</name>
<dbReference type="Gene3D" id="3.20.20.30">
    <property type="entry name" value="Luciferase-like domain"/>
    <property type="match status" value="1"/>
</dbReference>
<dbReference type="EMBL" id="VULO01000015">
    <property type="protein sequence ID" value="MSS85341.1"/>
    <property type="molecule type" value="Genomic_DNA"/>
</dbReference>
<dbReference type="SUPFAM" id="SSF51679">
    <property type="entry name" value="Bacterial luciferase-like"/>
    <property type="match status" value="1"/>
</dbReference>
<evidence type="ECO:0000313" key="4">
    <source>
        <dbReference type="Proteomes" id="UP000470875"/>
    </source>
</evidence>
<dbReference type="NCBIfam" id="TIGR03558">
    <property type="entry name" value="oxido_grp_1"/>
    <property type="match status" value="1"/>
</dbReference>
<dbReference type="GO" id="GO:0016705">
    <property type="term" value="F:oxidoreductase activity, acting on paired donors, with incorporation or reduction of molecular oxygen"/>
    <property type="evidence" value="ECO:0007669"/>
    <property type="project" value="InterPro"/>
</dbReference>
<dbReference type="Proteomes" id="UP000470875">
    <property type="component" value="Unassembled WGS sequence"/>
</dbReference>
<dbReference type="PANTHER" id="PTHR30137:SF6">
    <property type="entry name" value="LUCIFERASE-LIKE MONOOXYGENASE"/>
    <property type="match status" value="1"/>
</dbReference>
<keyword evidence="4" id="KW-1185">Reference proteome</keyword>
<sequence length="330" mass="35446">MKLSVLDLAPVDEGVSYEEALASIGKFAQAADAGGFERIWYAEHHNAPGIASSATAVLIEHVASKTKRIRVGAGGIMLPNHSPLVIAEQFGTLAALHPGRIDLGLGRAPGTDMKTVHALRRDIQASERFPQDVKELEGFLQGHQPIPGIRAVPAAETAPPLYILGSSLFGADLAAKLGLPYAFASHFAPAALYDALNHYRENFQPSNTLEAPYAIVAANVIAAETEETAEVIRAEVLRRRVRQFLLRGNAQTKDLGDIELDKILASAQGQQIVDMMRVSAVGDKTMVRQQLRAIASDTEADEIMVAFQGRNPQERLTALHMVAPAAGPDL</sequence>
<comment type="similarity">
    <text evidence="1">To bacterial alkanal monooxygenase alpha and beta chains.</text>
</comment>
<dbReference type="InterPro" id="IPR011251">
    <property type="entry name" value="Luciferase-like_dom"/>
</dbReference>
<gene>
    <name evidence="3" type="ORF">FYJ24_11390</name>
</gene>
<dbReference type="InterPro" id="IPR036661">
    <property type="entry name" value="Luciferase-like_sf"/>
</dbReference>
<evidence type="ECO:0000313" key="3">
    <source>
        <dbReference type="EMBL" id="MSS85341.1"/>
    </source>
</evidence>
<dbReference type="PANTHER" id="PTHR30137">
    <property type="entry name" value="LUCIFERASE-LIKE MONOOXYGENASE"/>
    <property type="match status" value="1"/>
</dbReference>
<proteinExistence type="predicted"/>
<reference evidence="3 4" key="1">
    <citation type="submission" date="2019-08" db="EMBL/GenBank/DDBJ databases">
        <title>In-depth cultivation of the pig gut microbiome towards novel bacterial diversity and tailored functional studies.</title>
        <authorList>
            <person name="Wylensek D."/>
            <person name="Hitch T.C.A."/>
            <person name="Clavel T."/>
        </authorList>
    </citation>
    <scope>NUCLEOTIDE SEQUENCE [LARGE SCALE GENOMIC DNA]</scope>
    <source>
        <strain evidence="3 4">WB03_NA08</strain>
    </source>
</reference>
<evidence type="ECO:0000256" key="1">
    <source>
        <dbReference type="ARBA" id="ARBA00007789"/>
    </source>
</evidence>
<dbReference type="GO" id="GO:0005829">
    <property type="term" value="C:cytosol"/>
    <property type="evidence" value="ECO:0007669"/>
    <property type="project" value="TreeGrafter"/>
</dbReference>
<protein>
    <submittedName>
        <fullName evidence="3">LLM class flavin-dependent oxidoreductase</fullName>
    </submittedName>
</protein>
<dbReference type="FunFam" id="3.20.20.30:FF:000002">
    <property type="entry name" value="LLM class flavin-dependent oxidoreductase"/>
    <property type="match status" value="1"/>
</dbReference>
<evidence type="ECO:0000259" key="2">
    <source>
        <dbReference type="Pfam" id="PF00296"/>
    </source>
</evidence>